<dbReference type="Pfam" id="PF00078">
    <property type="entry name" value="RVT_1"/>
    <property type="match status" value="1"/>
</dbReference>
<sequence length="425" mass="48951">MSRQAFTAANLRRVYRPRRIKHSDAEVRAAADSAARQIQSGSFSWGRVTNTIANGSNVFFFKDLPSELVLSKLTMNISRAYNVNPSNRDLIIDQVRTLLTEQLPFSILTFDIKNFFENIDRYRLLRDLDLQLYLSAETRNLLTDLLKNSPFHRMRGLPRGLPISTPLSELYLAPLDQRLRQISTVYYYARFVDDIVIFCSMDPAKTIEQIHAITEDLRVPLNTKKHRQIDIQCPKANGPGQPPPPPCFPTCKCKETKGFPVHLEYLGYRFNFSSAPNGPSTSKPTPKTVEVTIAQKKIKKIKTRLARAFVDYTITEDYSLLVDRVRFLTGTFPITRRAAAGRLKGGNHFNYSRLTDSCALRELDDFKSRLVYSRRGTLGKRLSPLLTRDQKNRLARISFQYGYANAVLHRFTRRRIYDIKRCFPR</sequence>
<dbReference type="AlphaFoldDB" id="A0AAE3G494"/>
<evidence type="ECO:0000313" key="3">
    <source>
        <dbReference type="EMBL" id="MCP1674098.1"/>
    </source>
</evidence>
<feature type="domain" description="Reverse transcriptase" evidence="2">
    <location>
        <begin position="1"/>
        <end position="270"/>
    </location>
</feature>
<keyword evidence="4" id="KW-1185">Reference proteome</keyword>
<dbReference type="SUPFAM" id="SSF56672">
    <property type="entry name" value="DNA/RNA polymerases"/>
    <property type="match status" value="1"/>
</dbReference>
<evidence type="ECO:0000259" key="2">
    <source>
        <dbReference type="PROSITE" id="PS50878"/>
    </source>
</evidence>
<dbReference type="InterPro" id="IPR051083">
    <property type="entry name" value="GrpII_Intron_Splice-Mob/Def"/>
</dbReference>
<comment type="caution">
    <text evidence="3">The sequence shown here is derived from an EMBL/GenBank/DDBJ whole genome shotgun (WGS) entry which is preliminary data.</text>
</comment>
<dbReference type="PANTHER" id="PTHR34047:SF8">
    <property type="entry name" value="PROTEIN YKFC"/>
    <property type="match status" value="1"/>
</dbReference>
<dbReference type="Proteomes" id="UP001205843">
    <property type="component" value="Unassembled WGS sequence"/>
</dbReference>
<evidence type="ECO:0000313" key="4">
    <source>
        <dbReference type="Proteomes" id="UP001205843"/>
    </source>
</evidence>
<dbReference type="NCBIfam" id="NF041747">
    <property type="entry name" value="Drt3a"/>
    <property type="match status" value="1"/>
</dbReference>
<comment type="similarity">
    <text evidence="1">Belongs to the bacterial reverse transcriptase family.</text>
</comment>
<protein>
    <recommendedName>
        <fullName evidence="2">Reverse transcriptase domain-containing protein</fullName>
    </recommendedName>
</protein>
<dbReference type="EMBL" id="JALJXV010000002">
    <property type="protein sequence ID" value="MCP1674098.1"/>
    <property type="molecule type" value="Genomic_DNA"/>
</dbReference>
<evidence type="ECO:0000256" key="1">
    <source>
        <dbReference type="ARBA" id="ARBA00034120"/>
    </source>
</evidence>
<proteinExistence type="inferred from homology"/>
<name>A0AAE3G494_9GAMM</name>
<dbReference type="PROSITE" id="PS50878">
    <property type="entry name" value="RT_POL"/>
    <property type="match status" value="1"/>
</dbReference>
<dbReference type="CDD" id="cd01646">
    <property type="entry name" value="RT_Bac_retron_I"/>
    <property type="match status" value="1"/>
</dbReference>
<dbReference type="PANTHER" id="PTHR34047">
    <property type="entry name" value="NUCLEAR INTRON MATURASE 1, MITOCHONDRIAL-RELATED"/>
    <property type="match status" value="1"/>
</dbReference>
<dbReference type="InterPro" id="IPR043502">
    <property type="entry name" value="DNA/RNA_pol_sf"/>
</dbReference>
<dbReference type="RefSeq" id="WP_253475680.1">
    <property type="nucleotide sequence ID" value="NZ_JALJXV010000002.1"/>
</dbReference>
<dbReference type="InterPro" id="IPR000477">
    <property type="entry name" value="RT_dom"/>
</dbReference>
<accession>A0AAE3G494</accession>
<organism evidence="3 4">
    <name type="scientific">Natronocella acetinitrilica</name>
    <dbReference type="NCBI Taxonomy" id="414046"/>
    <lineage>
        <taxon>Bacteria</taxon>
        <taxon>Pseudomonadati</taxon>
        <taxon>Pseudomonadota</taxon>
        <taxon>Gammaproteobacteria</taxon>
        <taxon>Chromatiales</taxon>
        <taxon>Ectothiorhodospiraceae</taxon>
        <taxon>Natronocella</taxon>
    </lineage>
</organism>
<reference evidence="3" key="1">
    <citation type="submission" date="2022-03" db="EMBL/GenBank/DDBJ databases">
        <title>Genomic Encyclopedia of Type Strains, Phase III (KMG-III): the genomes of soil and plant-associated and newly described type strains.</title>
        <authorList>
            <person name="Whitman W."/>
        </authorList>
    </citation>
    <scope>NUCLEOTIDE SEQUENCE</scope>
    <source>
        <strain evidence="3">ANL 6-2</strain>
    </source>
</reference>
<gene>
    <name evidence="3" type="ORF">J2T57_001197</name>
</gene>